<evidence type="ECO:0000313" key="2">
    <source>
        <dbReference type="Proteomes" id="UP000032180"/>
    </source>
</evidence>
<dbReference type="HOGENOM" id="CLU_2174639_0_0_1"/>
<sequence>MGDGPVAAEGGGGYRLRWRRRNGVDCQIWGVGRIGGSLPCRSVARASRAPLMASAVVGGGAGCIASVSPSGGRRDTGRSLFSLLAAGVYWCVGTGIGSDNMEWLPSKTGR</sequence>
<keyword evidence="2" id="KW-1185">Reference proteome</keyword>
<reference evidence="1" key="3">
    <citation type="submission" date="2015-04" db="UniProtKB">
        <authorList>
            <consortium name="EnsemblPlants"/>
        </authorList>
    </citation>
    <scope>IDENTIFICATION</scope>
</reference>
<accession>A0A0D9WLU6</accession>
<dbReference type="AlphaFoldDB" id="A0A0D9WLU6"/>
<dbReference type="Gramene" id="LPERR06G02920.1">
    <property type="protein sequence ID" value="LPERR06G02920.1"/>
    <property type="gene ID" value="LPERR06G02920"/>
</dbReference>
<protein>
    <submittedName>
        <fullName evidence="1">Uncharacterized protein</fullName>
    </submittedName>
</protein>
<reference evidence="1 2" key="1">
    <citation type="submission" date="2012-08" db="EMBL/GenBank/DDBJ databases">
        <title>Oryza genome evolution.</title>
        <authorList>
            <person name="Wing R.A."/>
        </authorList>
    </citation>
    <scope>NUCLEOTIDE SEQUENCE</scope>
</reference>
<organism evidence="1 2">
    <name type="scientific">Leersia perrieri</name>
    <dbReference type="NCBI Taxonomy" id="77586"/>
    <lineage>
        <taxon>Eukaryota</taxon>
        <taxon>Viridiplantae</taxon>
        <taxon>Streptophyta</taxon>
        <taxon>Embryophyta</taxon>
        <taxon>Tracheophyta</taxon>
        <taxon>Spermatophyta</taxon>
        <taxon>Magnoliopsida</taxon>
        <taxon>Liliopsida</taxon>
        <taxon>Poales</taxon>
        <taxon>Poaceae</taxon>
        <taxon>BOP clade</taxon>
        <taxon>Oryzoideae</taxon>
        <taxon>Oryzeae</taxon>
        <taxon>Oryzinae</taxon>
        <taxon>Leersia</taxon>
    </lineage>
</organism>
<name>A0A0D9WLU6_9ORYZ</name>
<evidence type="ECO:0000313" key="1">
    <source>
        <dbReference type="EnsemblPlants" id="LPERR06G02920.1"/>
    </source>
</evidence>
<proteinExistence type="predicted"/>
<reference evidence="2" key="2">
    <citation type="submission" date="2013-12" db="EMBL/GenBank/DDBJ databases">
        <authorList>
            <person name="Yu Y."/>
            <person name="Lee S."/>
            <person name="de Baynast K."/>
            <person name="Wissotski M."/>
            <person name="Liu L."/>
            <person name="Talag J."/>
            <person name="Goicoechea J."/>
            <person name="Angelova A."/>
            <person name="Jetty R."/>
            <person name="Kudrna D."/>
            <person name="Golser W."/>
            <person name="Rivera L."/>
            <person name="Zhang J."/>
            <person name="Wing R."/>
        </authorList>
    </citation>
    <scope>NUCLEOTIDE SEQUENCE</scope>
</reference>
<dbReference type="Proteomes" id="UP000032180">
    <property type="component" value="Chromosome 6"/>
</dbReference>
<dbReference type="EnsemblPlants" id="LPERR06G02920.1">
    <property type="protein sequence ID" value="LPERR06G02920.1"/>
    <property type="gene ID" value="LPERR06G02920"/>
</dbReference>